<keyword evidence="7" id="KW-0456">Lyase</keyword>
<evidence type="ECO:0000313" key="9">
    <source>
        <dbReference type="Proteomes" id="UP000887562"/>
    </source>
</evidence>
<evidence type="ECO:0000256" key="5">
    <source>
        <dbReference type="ARBA" id="ARBA00013779"/>
    </source>
</evidence>
<dbReference type="Gene3D" id="3.20.20.70">
    <property type="entry name" value="Aldolase class I"/>
    <property type="match status" value="1"/>
</dbReference>
<dbReference type="Proteomes" id="UP000887562">
    <property type="component" value="Unplaced"/>
</dbReference>
<dbReference type="Pfam" id="PF00274">
    <property type="entry name" value="Glycolytic"/>
    <property type="match status" value="1"/>
</dbReference>
<dbReference type="InterPro" id="IPR000741">
    <property type="entry name" value="FBA_I"/>
</dbReference>
<dbReference type="InterPro" id="IPR013785">
    <property type="entry name" value="Aldolase_TIM"/>
</dbReference>
<dbReference type="EC" id="4.1.2.13" evidence="4"/>
<comment type="catalytic activity">
    <reaction evidence="1">
        <text>beta-D-fructose 1,6-bisphosphate = D-glyceraldehyde 3-phosphate + dihydroxyacetone phosphate</text>
        <dbReference type="Rhea" id="RHEA:14729"/>
        <dbReference type="ChEBI" id="CHEBI:32966"/>
        <dbReference type="ChEBI" id="CHEBI:57642"/>
        <dbReference type="ChEBI" id="CHEBI:59776"/>
        <dbReference type="EC" id="4.1.2.13"/>
    </reaction>
</comment>
<evidence type="ECO:0000256" key="4">
    <source>
        <dbReference type="ARBA" id="ARBA00013068"/>
    </source>
</evidence>
<dbReference type="SUPFAM" id="SSF51569">
    <property type="entry name" value="Aldolase"/>
    <property type="match status" value="1"/>
</dbReference>
<comment type="similarity">
    <text evidence="3">Belongs to the class I fructose-bisphosphate aldolase family.</text>
</comment>
<comment type="pathway">
    <text evidence="2">Carbohydrate degradation; glycolysis; D-glyceraldehyde 3-phosphate and glycerone phosphate from D-glucose: step 4/4.</text>
</comment>
<dbReference type="WBParaSite" id="maker-E.canG7_contigs_1115-snap-gene-0.40-mRNA-1">
    <property type="protein sequence ID" value="maker-E.canG7_contigs_1115-snap-gene-0.40-mRNA-1"/>
    <property type="gene ID" value="EcG7_03858"/>
</dbReference>
<reference evidence="10" key="1">
    <citation type="submission" date="2022-11" db="UniProtKB">
        <authorList>
            <consortium name="WormBaseParasite"/>
        </authorList>
    </citation>
    <scope>IDENTIFICATION</scope>
</reference>
<evidence type="ECO:0000256" key="8">
    <source>
        <dbReference type="ARBA" id="ARBA00023270"/>
    </source>
</evidence>
<keyword evidence="6" id="KW-0324">Glycolysis</keyword>
<sequence length="397" mass="44429">MVLCDASQVRGPKFPIYLPQNKLEELEATANALIICGKGILATDETPATLGIRFSSINLENTPENRRRYRELLYATDCSIKKYISGIIMHPESLNEQASDGKPMIELITNRHIIPGIKVNREFVVLPGTFDECTTEGLDELAQRCEEYRRRGCRFAKWRCVFKISAPTPSHLALIEIANVLARYAAISQVAGLVPLIEPEVVTEGNHNIKTAQRVYQEVLSYVFKALQDHHIFLEGLLIETNFVRAGHTSCYQSSVEDNAKTTLEVLQRTVPPAVPGILFLSGGLSEDDATLNLNAINTIESRRPWALTFSFGRAMHNAVLTAWKGVDDNIPSAQCVLMRLARHNSEASMGRYRGMKKFPTGDRSFYQNSQASMGFYKVPRRAAPEKFSEKIAQCAY</sequence>
<dbReference type="NCBIfam" id="NF033379">
    <property type="entry name" value="FrucBisAld_I"/>
    <property type="match status" value="1"/>
</dbReference>
<proteinExistence type="inferred from homology"/>
<keyword evidence="8" id="KW-0704">Schiff base</keyword>
<evidence type="ECO:0000256" key="7">
    <source>
        <dbReference type="ARBA" id="ARBA00023239"/>
    </source>
</evidence>
<evidence type="ECO:0000256" key="6">
    <source>
        <dbReference type="ARBA" id="ARBA00023152"/>
    </source>
</evidence>
<dbReference type="FunFam" id="3.20.20.70:FF:000140">
    <property type="entry name" value="Fructose-bisphosphate aldolase"/>
    <property type="match status" value="1"/>
</dbReference>
<accession>A0A915EV09</accession>
<evidence type="ECO:0000256" key="3">
    <source>
        <dbReference type="ARBA" id="ARBA00010387"/>
    </source>
</evidence>
<protein>
    <recommendedName>
        <fullName evidence="5">Fructose-bisphosphate aldolase</fullName>
        <ecNumber evidence="4">4.1.2.13</ecNumber>
    </recommendedName>
</protein>
<evidence type="ECO:0000256" key="1">
    <source>
        <dbReference type="ARBA" id="ARBA00000441"/>
    </source>
</evidence>
<dbReference type="GO" id="GO:0006096">
    <property type="term" value="P:glycolytic process"/>
    <property type="evidence" value="ECO:0007669"/>
    <property type="project" value="UniProtKB-KW"/>
</dbReference>
<evidence type="ECO:0000256" key="2">
    <source>
        <dbReference type="ARBA" id="ARBA00004714"/>
    </source>
</evidence>
<keyword evidence="9" id="KW-1185">Reference proteome</keyword>
<dbReference type="GO" id="GO:0004332">
    <property type="term" value="F:fructose-bisphosphate aldolase activity"/>
    <property type="evidence" value="ECO:0007669"/>
    <property type="project" value="UniProtKB-EC"/>
</dbReference>
<organism evidence="9 10">
    <name type="scientific">Echinococcus canadensis</name>
    <dbReference type="NCBI Taxonomy" id="519352"/>
    <lineage>
        <taxon>Eukaryota</taxon>
        <taxon>Metazoa</taxon>
        <taxon>Spiralia</taxon>
        <taxon>Lophotrochozoa</taxon>
        <taxon>Platyhelminthes</taxon>
        <taxon>Cestoda</taxon>
        <taxon>Eucestoda</taxon>
        <taxon>Cyclophyllidea</taxon>
        <taxon>Taeniidae</taxon>
        <taxon>Echinococcus</taxon>
        <taxon>Echinococcus canadensis group</taxon>
    </lineage>
</organism>
<dbReference type="AlphaFoldDB" id="A0A915EV09"/>
<name>A0A915EV09_9CEST</name>
<evidence type="ECO:0000313" key="10">
    <source>
        <dbReference type="WBParaSite" id="maker-E.canG7_contigs_1115-snap-gene-0.40-mRNA-1"/>
    </source>
</evidence>
<dbReference type="PANTHER" id="PTHR11627">
    <property type="entry name" value="FRUCTOSE-BISPHOSPHATE ALDOLASE"/>
    <property type="match status" value="1"/>
</dbReference>